<name>A0ABD2JG31_9BILA</name>
<feature type="compositionally biased region" description="Basic and acidic residues" evidence="1">
    <location>
        <begin position="165"/>
        <end position="198"/>
    </location>
</feature>
<dbReference type="AlphaFoldDB" id="A0ABD2JG31"/>
<gene>
    <name evidence="3" type="ORF">niasHT_030102</name>
</gene>
<evidence type="ECO:0000256" key="1">
    <source>
        <dbReference type="SAM" id="MobiDB-lite"/>
    </source>
</evidence>
<evidence type="ECO:0000313" key="3">
    <source>
        <dbReference type="EMBL" id="KAL3089593.1"/>
    </source>
</evidence>
<keyword evidence="2" id="KW-1133">Transmembrane helix</keyword>
<dbReference type="EMBL" id="JBICBT010000981">
    <property type="protein sequence ID" value="KAL3089593.1"/>
    <property type="molecule type" value="Genomic_DNA"/>
</dbReference>
<feature type="region of interest" description="Disordered" evidence="1">
    <location>
        <begin position="225"/>
        <end position="244"/>
    </location>
</feature>
<accession>A0ABD2JG31</accession>
<sequence length="244" mass="28533">MVNWCCFKFWFCFRLLLASIAHFNWFAAIYVNCIFFTLWKSYDILWFWTHLALCVCFPALRPNNNLIVFIKLVRAKCTDHSSKSFKEIYELIYSDTPDETNAERELRRIETQRKESKRRANERMGKQKKHQKQMQLEEDENASSDSDDDSSTIVQMQGIYPILSTKEEQPMPKIRVDRSKGDGANRRGTKLGEKEGLMDRGSANDPEHVKSGGISKLLPKFIISRKSAESEQCKREAKERGFER</sequence>
<keyword evidence="2" id="KW-0812">Transmembrane</keyword>
<protein>
    <submittedName>
        <fullName evidence="3">Uncharacterized protein</fullName>
    </submittedName>
</protein>
<feature type="compositionally biased region" description="Basic and acidic residues" evidence="1">
    <location>
        <begin position="226"/>
        <end position="244"/>
    </location>
</feature>
<feature type="transmembrane region" description="Helical" evidence="2">
    <location>
        <begin position="12"/>
        <end position="38"/>
    </location>
</feature>
<comment type="caution">
    <text evidence="3">The sequence shown here is derived from an EMBL/GenBank/DDBJ whole genome shotgun (WGS) entry which is preliminary data.</text>
</comment>
<feature type="region of interest" description="Disordered" evidence="1">
    <location>
        <begin position="103"/>
        <end position="212"/>
    </location>
</feature>
<keyword evidence="2" id="KW-0472">Membrane</keyword>
<evidence type="ECO:0000313" key="4">
    <source>
        <dbReference type="Proteomes" id="UP001620626"/>
    </source>
</evidence>
<keyword evidence="4" id="KW-1185">Reference proteome</keyword>
<reference evidence="3 4" key="1">
    <citation type="submission" date="2024-10" db="EMBL/GenBank/DDBJ databases">
        <authorList>
            <person name="Kim D."/>
        </authorList>
    </citation>
    <scope>NUCLEOTIDE SEQUENCE [LARGE SCALE GENOMIC DNA]</scope>
    <source>
        <strain evidence="3">BH-2024</strain>
    </source>
</reference>
<organism evidence="3 4">
    <name type="scientific">Heterodera trifolii</name>
    <dbReference type="NCBI Taxonomy" id="157864"/>
    <lineage>
        <taxon>Eukaryota</taxon>
        <taxon>Metazoa</taxon>
        <taxon>Ecdysozoa</taxon>
        <taxon>Nematoda</taxon>
        <taxon>Chromadorea</taxon>
        <taxon>Rhabditida</taxon>
        <taxon>Tylenchina</taxon>
        <taxon>Tylenchomorpha</taxon>
        <taxon>Tylenchoidea</taxon>
        <taxon>Heteroderidae</taxon>
        <taxon>Heteroderinae</taxon>
        <taxon>Heterodera</taxon>
    </lineage>
</organism>
<dbReference type="Proteomes" id="UP001620626">
    <property type="component" value="Unassembled WGS sequence"/>
</dbReference>
<feature type="compositionally biased region" description="Acidic residues" evidence="1">
    <location>
        <begin position="136"/>
        <end position="150"/>
    </location>
</feature>
<feature type="compositionally biased region" description="Basic and acidic residues" evidence="1">
    <location>
        <begin position="103"/>
        <end position="125"/>
    </location>
</feature>
<evidence type="ECO:0000256" key="2">
    <source>
        <dbReference type="SAM" id="Phobius"/>
    </source>
</evidence>
<proteinExistence type="predicted"/>
<feature type="transmembrane region" description="Helical" evidence="2">
    <location>
        <begin position="44"/>
        <end position="60"/>
    </location>
</feature>